<name>L1JM02_GUITC</name>
<sequence length="277" mass="32951">MLLCHFFSFVVAKQKLLDAKRHHAARVIQLLAIRASFLLSRTMVRQKFAAIRLQSAYRQHLSRKDLTRVATRNKQERKLREVAEEHAACRISSAWRCRRSRKEKRELEQENAARSLARQWQIHKSKMQLLQLQRDQRMSRENGRARDLQGAWRSHVARRRFAKAQEHRQLMQRAAETLQARFRSARARTRLVRRLEGTEAATRIQQNFRCHGRRRIAAKMKAAMEMVWRFRMQQARRQLMSMYLDDLILHLADSLRVPQQSVCLHCLMTLAHSRGED</sequence>
<dbReference type="Gene3D" id="1.20.5.190">
    <property type="match status" value="1"/>
</dbReference>
<dbReference type="InterPro" id="IPR000048">
    <property type="entry name" value="IQ_motif_EF-hand-BS"/>
</dbReference>
<evidence type="ECO:0000313" key="3">
    <source>
        <dbReference type="Proteomes" id="UP000011087"/>
    </source>
</evidence>
<reference evidence="3" key="2">
    <citation type="submission" date="2012-11" db="EMBL/GenBank/DDBJ databases">
        <authorList>
            <person name="Kuo A."/>
            <person name="Curtis B.A."/>
            <person name="Tanifuji G."/>
            <person name="Burki F."/>
            <person name="Gruber A."/>
            <person name="Irimia M."/>
            <person name="Maruyama S."/>
            <person name="Arias M.C."/>
            <person name="Ball S.G."/>
            <person name="Gile G.H."/>
            <person name="Hirakawa Y."/>
            <person name="Hopkins J.F."/>
            <person name="Rensing S.A."/>
            <person name="Schmutz J."/>
            <person name="Symeonidi A."/>
            <person name="Elias M."/>
            <person name="Eveleigh R.J."/>
            <person name="Herman E.K."/>
            <person name="Klute M.J."/>
            <person name="Nakayama T."/>
            <person name="Obornik M."/>
            <person name="Reyes-Prieto A."/>
            <person name="Armbrust E.V."/>
            <person name="Aves S.J."/>
            <person name="Beiko R.G."/>
            <person name="Coutinho P."/>
            <person name="Dacks J.B."/>
            <person name="Durnford D.G."/>
            <person name="Fast N.M."/>
            <person name="Green B.R."/>
            <person name="Grisdale C."/>
            <person name="Hempe F."/>
            <person name="Henrissat B."/>
            <person name="Hoppner M.P."/>
            <person name="Ishida K.-I."/>
            <person name="Kim E."/>
            <person name="Koreny L."/>
            <person name="Kroth P.G."/>
            <person name="Liu Y."/>
            <person name="Malik S.-B."/>
            <person name="Maier U.G."/>
            <person name="McRose D."/>
            <person name="Mock T."/>
            <person name="Neilson J.A."/>
            <person name="Onodera N.T."/>
            <person name="Poole A.M."/>
            <person name="Pritham E.J."/>
            <person name="Richards T.A."/>
            <person name="Rocap G."/>
            <person name="Roy S.W."/>
            <person name="Sarai C."/>
            <person name="Schaack S."/>
            <person name="Shirato S."/>
            <person name="Slamovits C.H."/>
            <person name="Spencer D.F."/>
            <person name="Suzuki S."/>
            <person name="Worden A.Z."/>
            <person name="Zauner S."/>
            <person name="Barry K."/>
            <person name="Bell C."/>
            <person name="Bharti A.K."/>
            <person name="Crow J.A."/>
            <person name="Grimwood J."/>
            <person name="Kramer R."/>
            <person name="Lindquist E."/>
            <person name="Lucas S."/>
            <person name="Salamov A."/>
            <person name="McFadden G.I."/>
            <person name="Lane C.E."/>
            <person name="Keeling P.J."/>
            <person name="Gray M.W."/>
            <person name="Grigoriev I.V."/>
            <person name="Archibald J.M."/>
        </authorList>
    </citation>
    <scope>NUCLEOTIDE SEQUENCE</scope>
    <source>
        <strain evidence="3">CCMP2712</strain>
    </source>
</reference>
<dbReference type="SMART" id="SM00015">
    <property type="entry name" value="IQ"/>
    <property type="match status" value="5"/>
</dbReference>
<evidence type="ECO:0000313" key="1">
    <source>
        <dbReference type="EMBL" id="EKX49234.1"/>
    </source>
</evidence>
<dbReference type="Proteomes" id="UP000011087">
    <property type="component" value="Unassembled WGS sequence"/>
</dbReference>
<dbReference type="EnsemblProtists" id="EKX49234">
    <property type="protein sequence ID" value="EKX49234"/>
    <property type="gene ID" value="GUITHDRAFT_151479"/>
</dbReference>
<dbReference type="RefSeq" id="XP_005836214.1">
    <property type="nucleotide sequence ID" value="XM_005836157.1"/>
</dbReference>
<dbReference type="GeneID" id="17306085"/>
<keyword evidence="3" id="KW-1185">Reference proteome</keyword>
<evidence type="ECO:0000313" key="2">
    <source>
        <dbReference type="EnsemblProtists" id="EKX49234"/>
    </source>
</evidence>
<reference evidence="2" key="3">
    <citation type="submission" date="2015-06" db="UniProtKB">
        <authorList>
            <consortium name="EnsemblProtists"/>
        </authorList>
    </citation>
    <scope>IDENTIFICATION</scope>
</reference>
<reference evidence="1 3" key="1">
    <citation type="journal article" date="2012" name="Nature">
        <title>Algal genomes reveal evolutionary mosaicism and the fate of nucleomorphs.</title>
        <authorList>
            <consortium name="DOE Joint Genome Institute"/>
            <person name="Curtis B.A."/>
            <person name="Tanifuji G."/>
            <person name="Burki F."/>
            <person name="Gruber A."/>
            <person name="Irimia M."/>
            <person name="Maruyama S."/>
            <person name="Arias M.C."/>
            <person name="Ball S.G."/>
            <person name="Gile G.H."/>
            <person name="Hirakawa Y."/>
            <person name="Hopkins J.F."/>
            <person name="Kuo A."/>
            <person name="Rensing S.A."/>
            <person name="Schmutz J."/>
            <person name="Symeonidi A."/>
            <person name="Elias M."/>
            <person name="Eveleigh R.J."/>
            <person name="Herman E.K."/>
            <person name="Klute M.J."/>
            <person name="Nakayama T."/>
            <person name="Obornik M."/>
            <person name="Reyes-Prieto A."/>
            <person name="Armbrust E.V."/>
            <person name="Aves S.J."/>
            <person name="Beiko R.G."/>
            <person name="Coutinho P."/>
            <person name="Dacks J.B."/>
            <person name="Durnford D.G."/>
            <person name="Fast N.M."/>
            <person name="Green B.R."/>
            <person name="Grisdale C.J."/>
            <person name="Hempel F."/>
            <person name="Henrissat B."/>
            <person name="Hoppner M.P."/>
            <person name="Ishida K."/>
            <person name="Kim E."/>
            <person name="Koreny L."/>
            <person name="Kroth P.G."/>
            <person name="Liu Y."/>
            <person name="Malik S.B."/>
            <person name="Maier U.G."/>
            <person name="McRose D."/>
            <person name="Mock T."/>
            <person name="Neilson J.A."/>
            <person name="Onodera N.T."/>
            <person name="Poole A.M."/>
            <person name="Pritham E.J."/>
            <person name="Richards T.A."/>
            <person name="Rocap G."/>
            <person name="Roy S.W."/>
            <person name="Sarai C."/>
            <person name="Schaack S."/>
            <person name="Shirato S."/>
            <person name="Slamovits C.H."/>
            <person name="Spencer D.F."/>
            <person name="Suzuki S."/>
            <person name="Worden A.Z."/>
            <person name="Zauner S."/>
            <person name="Barry K."/>
            <person name="Bell C."/>
            <person name="Bharti A.K."/>
            <person name="Crow J.A."/>
            <person name="Grimwood J."/>
            <person name="Kramer R."/>
            <person name="Lindquist E."/>
            <person name="Lucas S."/>
            <person name="Salamov A."/>
            <person name="McFadden G.I."/>
            <person name="Lane C.E."/>
            <person name="Keeling P.J."/>
            <person name="Gray M.W."/>
            <person name="Grigoriev I.V."/>
            <person name="Archibald J.M."/>
        </authorList>
    </citation>
    <scope>NUCLEOTIDE SEQUENCE</scope>
    <source>
        <strain evidence="1 3">CCMP2712</strain>
    </source>
</reference>
<proteinExistence type="predicted"/>
<dbReference type="EMBL" id="JH992982">
    <property type="protein sequence ID" value="EKX49234.1"/>
    <property type="molecule type" value="Genomic_DNA"/>
</dbReference>
<dbReference type="Pfam" id="PF00612">
    <property type="entry name" value="IQ"/>
    <property type="match status" value="1"/>
</dbReference>
<gene>
    <name evidence="1" type="ORF">GUITHDRAFT_151479</name>
</gene>
<accession>L1JM02</accession>
<dbReference type="HOGENOM" id="CLU_1006272_0_0_1"/>
<dbReference type="PaxDb" id="55529-EKX49234"/>
<dbReference type="PROSITE" id="PS50096">
    <property type="entry name" value="IQ"/>
    <property type="match status" value="5"/>
</dbReference>
<dbReference type="AlphaFoldDB" id="L1JM02"/>
<protein>
    <submittedName>
        <fullName evidence="1 2">Uncharacterized protein</fullName>
    </submittedName>
</protein>
<organism evidence="1">
    <name type="scientific">Guillardia theta (strain CCMP2712)</name>
    <name type="common">Cryptophyte</name>
    <dbReference type="NCBI Taxonomy" id="905079"/>
    <lineage>
        <taxon>Eukaryota</taxon>
        <taxon>Cryptophyceae</taxon>
        <taxon>Pyrenomonadales</taxon>
        <taxon>Geminigeraceae</taxon>
        <taxon>Guillardia</taxon>
    </lineage>
</organism>
<dbReference type="KEGG" id="gtt:GUITHDRAFT_151479"/>